<evidence type="ECO:0000256" key="1">
    <source>
        <dbReference type="ARBA" id="ARBA00044755"/>
    </source>
</evidence>
<comment type="similarity">
    <text evidence="1">Belongs to the bactofilin family.</text>
</comment>
<dbReference type="AlphaFoldDB" id="R7ZNE8"/>
<evidence type="ECO:0000313" key="3">
    <source>
        <dbReference type="Proteomes" id="UP000013909"/>
    </source>
</evidence>
<reference evidence="2 3" key="1">
    <citation type="submission" date="2013-02" db="EMBL/GenBank/DDBJ databases">
        <title>A novel strain isolated from Lonar lake, Maharashtra, India.</title>
        <authorList>
            <person name="Singh A."/>
        </authorList>
    </citation>
    <scope>NUCLEOTIDE SEQUENCE [LARGE SCALE GENOMIC DNA]</scope>
    <source>
        <strain evidence="2 3">AK24</strain>
    </source>
</reference>
<dbReference type="STRING" id="1232681.ADIS_3986"/>
<dbReference type="RefSeq" id="WP_010856113.1">
    <property type="nucleotide sequence ID" value="NZ_AQHR01000104.1"/>
</dbReference>
<comment type="caution">
    <text evidence="2">The sequence shown here is derived from an EMBL/GenBank/DDBJ whole genome shotgun (WGS) entry which is preliminary data.</text>
</comment>
<dbReference type="Pfam" id="PF04519">
    <property type="entry name" value="Bactofilin"/>
    <property type="match status" value="1"/>
</dbReference>
<dbReference type="OrthoDB" id="5432602at2"/>
<protein>
    <recommendedName>
        <fullName evidence="4">Integral membrane protein CcmA involved in cell shape determination</fullName>
    </recommendedName>
</protein>
<name>R7ZNE8_9BACT</name>
<dbReference type="PANTHER" id="PTHR35024">
    <property type="entry name" value="HYPOTHETICAL CYTOSOLIC PROTEIN"/>
    <property type="match status" value="1"/>
</dbReference>
<dbReference type="EMBL" id="AQHR01000104">
    <property type="protein sequence ID" value="EON75583.1"/>
    <property type="molecule type" value="Genomic_DNA"/>
</dbReference>
<organism evidence="2 3">
    <name type="scientific">Lunatimonas lonarensis</name>
    <dbReference type="NCBI Taxonomy" id="1232681"/>
    <lineage>
        <taxon>Bacteria</taxon>
        <taxon>Pseudomonadati</taxon>
        <taxon>Bacteroidota</taxon>
        <taxon>Cytophagia</taxon>
        <taxon>Cytophagales</taxon>
        <taxon>Cyclobacteriaceae</taxon>
    </lineage>
</organism>
<dbReference type="InterPro" id="IPR007607">
    <property type="entry name" value="BacA/B"/>
</dbReference>
<keyword evidence="3" id="KW-1185">Reference proteome</keyword>
<gene>
    <name evidence="2" type="ORF">ADIS_3986</name>
</gene>
<sequence length="147" mass="16018">MWSKDKRIQEELGVASSTSVFAAGLNMTGEIHSNSDIRIEGEIKGVIVTKRKLVISPSGSIQGDVWAQEVCVMGEIIGNLSIKGLARFTATSKVRGEVTSSNIEIEAGCDFEGSIRRLDDNLQDEPILKPLKMIRMSQSEPKKTAVI</sequence>
<dbReference type="PANTHER" id="PTHR35024:SF4">
    <property type="entry name" value="POLYMER-FORMING CYTOSKELETAL PROTEIN"/>
    <property type="match status" value="1"/>
</dbReference>
<dbReference type="Proteomes" id="UP000013909">
    <property type="component" value="Unassembled WGS sequence"/>
</dbReference>
<accession>R7ZNE8</accession>
<proteinExistence type="inferred from homology"/>
<evidence type="ECO:0008006" key="4">
    <source>
        <dbReference type="Google" id="ProtNLM"/>
    </source>
</evidence>
<evidence type="ECO:0000313" key="2">
    <source>
        <dbReference type="EMBL" id="EON75583.1"/>
    </source>
</evidence>